<organism evidence="3 4">
    <name type="scientific">Butyricimonas virosa</name>
    <dbReference type="NCBI Taxonomy" id="544645"/>
    <lineage>
        <taxon>Bacteria</taxon>
        <taxon>Pseudomonadati</taxon>
        <taxon>Bacteroidota</taxon>
        <taxon>Bacteroidia</taxon>
        <taxon>Bacteroidales</taxon>
        <taxon>Odoribacteraceae</taxon>
        <taxon>Butyricimonas</taxon>
    </lineage>
</organism>
<dbReference type="Proteomes" id="UP000654720">
    <property type="component" value="Chromosome"/>
</dbReference>
<dbReference type="Gene3D" id="2.60.40.1120">
    <property type="entry name" value="Carboxypeptidase-like, regulatory domain"/>
    <property type="match status" value="1"/>
</dbReference>
<name>A0A413IUJ4_9BACT</name>
<evidence type="ECO:0000256" key="1">
    <source>
        <dbReference type="SAM" id="MobiDB-lite"/>
    </source>
</evidence>
<accession>A0A413IUJ4</accession>
<reference evidence="2 5" key="2">
    <citation type="submission" date="2021-02" db="EMBL/GenBank/DDBJ databases">
        <title>FDA dAtabase for Regulatory Grade micrObial Sequences (FDA-ARGOS): Supporting development and validation of Infectious Disease Dx tests.</title>
        <authorList>
            <person name="Carlson P."/>
            <person name="Fischbach M."/>
            <person name="Hastie J."/>
            <person name="Bilen M."/>
            <person name="Cheng A."/>
            <person name="Tallon L."/>
            <person name="Sadzewicz L."/>
            <person name="Zhao X."/>
            <person name="Boylan J."/>
            <person name="Ott S."/>
            <person name="Bowen H."/>
            <person name="Vavikolanu K."/>
            <person name="Mehta A."/>
            <person name="Aluvathingal J."/>
            <person name="Nadendla S."/>
            <person name="Yan Y."/>
            <person name="Sichtig H."/>
        </authorList>
    </citation>
    <scope>NUCLEOTIDE SEQUENCE [LARGE SCALE GENOMIC DNA]</scope>
    <source>
        <strain evidence="2 5">FDAARGOS_1229</strain>
    </source>
</reference>
<sequence>MIKILFICTFIASFTWGNKTDTLTPDSPKSIHGIVTDSVTGKPIPEVIIMVKGTEIGTVTNAEGHYKMVTLKNSALVFSKEGMKTQEIPVGEESEINIQMKKETKDTKPPKKIK</sequence>
<dbReference type="EMBL" id="QSCR01000001">
    <property type="protein sequence ID" value="RGY21515.1"/>
    <property type="molecule type" value="Genomic_DNA"/>
</dbReference>
<reference evidence="3 4" key="1">
    <citation type="submission" date="2018-08" db="EMBL/GenBank/DDBJ databases">
        <title>A genome reference for cultivated species of the human gut microbiota.</title>
        <authorList>
            <person name="Zou Y."/>
            <person name="Xue W."/>
            <person name="Luo G."/>
        </authorList>
    </citation>
    <scope>NUCLEOTIDE SEQUENCE [LARGE SCALE GENOMIC DNA]</scope>
    <source>
        <strain evidence="3 4">OF02-7</strain>
    </source>
</reference>
<gene>
    <name evidence="3" type="ORF">DXA50_01340</name>
    <name evidence="2" type="ORF">I6J59_15180</name>
</gene>
<dbReference type="SUPFAM" id="SSF49464">
    <property type="entry name" value="Carboxypeptidase regulatory domain-like"/>
    <property type="match status" value="1"/>
</dbReference>
<evidence type="ECO:0000313" key="2">
    <source>
        <dbReference type="EMBL" id="QRO49247.1"/>
    </source>
</evidence>
<evidence type="ECO:0000313" key="3">
    <source>
        <dbReference type="EMBL" id="RGY21515.1"/>
    </source>
</evidence>
<dbReference type="Pfam" id="PF13715">
    <property type="entry name" value="CarbopepD_reg_2"/>
    <property type="match status" value="1"/>
</dbReference>
<dbReference type="RefSeq" id="WP_027203016.1">
    <property type="nucleotide sequence ID" value="NZ_CAJKXH010000001.1"/>
</dbReference>
<dbReference type="AlphaFoldDB" id="A0A413IUJ4"/>
<dbReference type="Proteomes" id="UP000286063">
    <property type="component" value="Unassembled WGS sequence"/>
</dbReference>
<dbReference type="GeneID" id="93098083"/>
<dbReference type="InterPro" id="IPR008969">
    <property type="entry name" value="CarboxyPept-like_regulatory"/>
</dbReference>
<proteinExistence type="predicted"/>
<dbReference type="OrthoDB" id="983143at2"/>
<evidence type="ECO:0000313" key="5">
    <source>
        <dbReference type="Proteomes" id="UP000654720"/>
    </source>
</evidence>
<evidence type="ECO:0000313" key="4">
    <source>
        <dbReference type="Proteomes" id="UP000286063"/>
    </source>
</evidence>
<feature type="compositionally biased region" description="Basic and acidic residues" evidence="1">
    <location>
        <begin position="100"/>
        <end position="114"/>
    </location>
</feature>
<keyword evidence="5" id="KW-1185">Reference proteome</keyword>
<dbReference type="EMBL" id="CP069450">
    <property type="protein sequence ID" value="QRO49247.1"/>
    <property type="molecule type" value="Genomic_DNA"/>
</dbReference>
<protein>
    <submittedName>
        <fullName evidence="2">Carboxypeptidase-like regulatory domain-containing protein</fullName>
    </submittedName>
</protein>
<feature type="region of interest" description="Disordered" evidence="1">
    <location>
        <begin position="89"/>
        <end position="114"/>
    </location>
</feature>